<name>A0A1G4KP43_KOMPC</name>
<reference evidence="1 2" key="1">
    <citation type="journal article" date="2011" name="J. Biotechnol.">
        <title>High-quality genome sequence of Pichia pastoris CBS7435.</title>
        <authorList>
            <person name="Kuberl A."/>
            <person name="Schneider J."/>
            <person name="Thallinger G.G."/>
            <person name="Anderl I."/>
            <person name="Wibberg D."/>
            <person name="Hajek T."/>
            <person name="Jaenicke S."/>
            <person name="Brinkrolf K."/>
            <person name="Goesmann A."/>
            <person name="Szczepanowski R."/>
            <person name="Puhler A."/>
            <person name="Schwab H."/>
            <person name="Glieder A."/>
            <person name="Pichler H."/>
        </authorList>
    </citation>
    <scope>NUCLEOTIDE SEQUENCE [LARGE SCALE GENOMIC DNA]</scope>
    <source>
        <strain evidence="2">ATCC 76273 / CBS 7435 / CECT 11047 / NRRL Y-11430 / Wegner 21-1</strain>
    </source>
</reference>
<sequence length="215" mass="26469">MIYVLIEMNYIYLINKDVFPEEELEEYYYKVSFIKAENEEDIKLSIMNLEPYEGTYDYYFIIRNEKEVVIKCRSKSFYREKNIGSVENIKEYIKKCENGSIKEEILELVNKPKDYQENNKVRVYNQKEKIMNEYVEYLEEEDKKKIYLKELNQDIQFYLYSKDKNSVGIKSKCKSNDWVMRIEWSDKMIKELYKQKEFNLKICEKFEVNRKRRCI</sequence>
<accession>A0A1G4KP43</accession>
<keyword evidence="2" id="KW-1185">Reference proteome</keyword>
<organism evidence="1 2">
    <name type="scientific">Komagataella phaffii (strain ATCC 76273 / CBS 7435 / CECT 11047 / NRRL Y-11430 / Wegner 21-1)</name>
    <name type="common">Yeast</name>
    <name type="synonym">Pichia pastoris</name>
    <dbReference type="NCBI Taxonomy" id="981350"/>
    <lineage>
        <taxon>Eukaryota</taxon>
        <taxon>Fungi</taxon>
        <taxon>Dikarya</taxon>
        <taxon>Ascomycota</taxon>
        <taxon>Saccharomycotina</taxon>
        <taxon>Pichiomycetes</taxon>
        <taxon>Pichiales</taxon>
        <taxon>Pichiaceae</taxon>
        <taxon>Komagataella</taxon>
    </lineage>
</organism>
<evidence type="ECO:0000313" key="2">
    <source>
        <dbReference type="Proteomes" id="UP000006853"/>
    </source>
</evidence>
<dbReference type="Proteomes" id="UP000006853">
    <property type="component" value="Chromosome 1"/>
</dbReference>
<gene>
    <name evidence="1" type="ordered locus">PP7435_Chr1-1829</name>
</gene>
<evidence type="ECO:0000313" key="1">
    <source>
        <dbReference type="EMBL" id="SCV11775.1"/>
    </source>
</evidence>
<dbReference type="AlphaFoldDB" id="A0A1G4KP43"/>
<protein>
    <submittedName>
        <fullName evidence="1">Uncharacterized protein</fullName>
    </submittedName>
</protein>
<proteinExistence type="predicted"/>
<reference evidence="1 2" key="2">
    <citation type="journal article" date="2016" name="FEMS Yeast Res.">
        <title>Curation of the genome annotation of Pichia pastoris (Komagataella phaffii) CBS7435 from gene level to protein function.</title>
        <authorList>
            <person name="Valli M."/>
            <person name="Tatto N.E."/>
            <person name="Peymann A."/>
            <person name="Gruber C."/>
            <person name="Landes N."/>
            <person name="Ekker H."/>
            <person name="Thallinger G.G."/>
            <person name="Mattanovich D."/>
            <person name="Gasser B."/>
            <person name="Graf A.B."/>
        </authorList>
    </citation>
    <scope>GENOME REANNOTATION</scope>
    <source>
        <strain evidence="1 2">ATCC 76273 / CBS 7435 / CECT 11047 / NRRL Y-11430 / Wegner 21-1</strain>
    </source>
</reference>
<dbReference type="EMBL" id="FR839628">
    <property type="protein sequence ID" value="SCV11775.1"/>
    <property type="molecule type" value="Genomic_DNA"/>
</dbReference>